<keyword evidence="3" id="KW-1185">Reference proteome</keyword>
<evidence type="ECO:0000256" key="1">
    <source>
        <dbReference type="SAM" id="MobiDB-lite"/>
    </source>
</evidence>
<evidence type="ECO:0000313" key="3">
    <source>
        <dbReference type="Proteomes" id="UP001634393"/>
    </source>
</evidence>
<protein>
    <submittedName>
        <fullName evidence="2">Uncharacterized protein</fullName>
    </submittedName>
</protein>
<proteinExistence type="predicted"/>
<feature type="region of interest" description="Disordered" evidence="1">
    <location>
        <begin position="1"/>
        <end position="28"/>
    </location>
</feature>
<dbReference type="Proteomes" id="UP001634393">
    <property type="component" value="Unassembled WGS sequence"/>
</dbReference>
<comment type="caution">
    <text evidence="2">The sequence shown here is derived from an EMBL/GenBank/DDBJ whole genome shotgun (WGS) entry which is preliminary data.</text>
</comment>
<name>A0ABD3TX72_9LAMI</name>
<organism evidence="2 3">
    <name type="scientific">Penstemon smallii</name>
    <dbReference type="NCBI Taxonomy" id="265156"/>
    <lineage>
        <taxon>Eukaryota</taxon>
        <taxon>Viridiplantae</taxon>
        <taxon>Streptophyta</taxon>
        <taxon>Embryophyta</taxon>
        <taxon>Tracheophyta</taxon>
        <taxon>Spermatophyta</taxon>
        <taxon>Magnoliopsida</taxon>
        <taxon>eudicotyledons</taxon>
        <taxon>Gunneridae</taxon>
        <taxon>Pentapetalae</taxon>
        <taxon>asterids</taxon>
        <taxon>lamiids</taxon>
        <taxon>Lamiales</taxon>
        <taxon>Plantaginaceae</taxon>
        <taxon>Cheloneae</taxon>
        <taxon>Penstemon</taxon>
    </lineage>
</organism>
<accession>A0ABD3TX72</accession>
<dbReference type="AlphaFoldDB" id="A0ABD3TX72"/>
<dbReference type="EMBL" id="JBJXBP010000003">
    <property type="protein sequence ID" value="KAL3840868.1"/>
    <property type="molecule type" value="Genomic_DNA"/>
</dbReference>
<feature type="compositionally biased region" description="Low complexity" evidence="1">
    <location>
        <begin position="12"/>
        <end position="21"/>
    </location>
</feature>
<evidence type="ECO:0000313" key="2">
    <source>
        <dbReference type="EMBL" id="KAL3840868.1"/>
    </source>
</evidence>
<sequence length="97" mass="10208">MEDLGGAPIINSSSSSSCSSSPADYTASSDELGEIIELPSLEGSYDDSSAAELAVVDSVEGWLHPPWWASDKDFCEYFIAGGGETQTTTALVPCSFY</sequence>
<reference evidence="2 3" key="1">
    <citation type="submission" date="2024-12" db="EMBL/GenBank/DDBJ databases">
        <title>The unique morphological basis and parallel evolutionary history of personate flowers in Penstemon.</title>
        <authorList>
            <person name="Depatie T.H."/>
            <person name="Wessinger C.A."/>
        </authorList>
    </citation>
    <scope>NUCLEOTIDE SEQUENCE [LARGE SCALE GENOMIC DNA]</scope>
    <source>
        <strain evidence="2">WTNN_2</strain>
        <tissue evidence="2">Leaf</tissue>
    </source>
</reference>
<gene>
    <name evidence="2" type="ORF">ACJIZ3_025459</name>
</gene>